<protein>
    <recommendedName>
        <fullName evidence="2">Coiled-coil domain-containing protein 39</fullName>
    </recommendedName>
</protein>
<dbReference type="Pfam" id="PF24161">
    <property type="entry name" value="CCDC39"/>
    <property type="match status" value="1"/>
</dbReference>
<dbReference type="GO" id="GO:0060285">
    <property type="term" value="P:cilium-dependent cell motility"/>
    <property type="evidence" value="ECO:0007669"/>
    <property type="project" value="TreeGrafter"/>
</dbReference>
<feature type="coiled-coil region" evidence="5">
    <location>
        <begin position="692"/>
        <end position="737"/>
    </location>
</feature>
<dbReference type="GO" id="GO:0036159">
    <property type="term" value="P:inner dynein arm assembly"/>
    <property type="evidence" value="ECO:0007669"/>
    <property type="project" value="InterPro"/>
</dbReference>
<keyword evidence="3 5" id="KW-0175">Coiled coil</keyword>
<dbReference type="RefSeq" id="XP_054838743.1">
    <property type="nucleotide sequence ID" value="XM_054982768.1"/>
</dbReference>
<feature type="coiled-coil region" evidence="5">
    <location>
        <begin position="568"/>
        <end position="621"/>
    </location>
</feature>
<feature type="region of interest" description="Disordered" evidence="6">
    <location>
        <begin position="1021"/>
        <end position="1045"/>
    </location>
</feature>
<dbReference type="KEGG" id="emc:129332016"/>
<dbReference type="CTD" id="339829"/>
<dbReference type="GO" id="GO:0005930">
    <property type="term" value="C:axoneme"/>
    <property type="evidence" value="ECO:0007669"/>
    <property type="project" value="InterPro"/>
</dbReference>
<feature type="region of interest" description="Disordered" evidence="6">
    <location>
        <begin position="63"/>
        <end position="102"/>
    </location>
</feature>
<dbReference type="GeneID" id="129332016"/>
<dbReference type="AlphaFoldDB" id="A0AA97L1V6"/>
<dbReference type="Gene3D" id="1.10.287.1490">
    <property type="match status" value="1"/>
</dbReference>
<evidence type="ECO:0000256" key="5">
    <source>
        <dbReference type="SAM" id="Coils"/>
    </source>
</evidence>
<gene>
    <name evidence="8" type="primary">CCDC39</name>
</gene>
<feature type="coiled-coil region" evidence="5">
    <location>
        <begin position="781"/>
        <end position="877"/>
    </location>
</feature>
<evidence type="ECO:0000313" key="7">
    <source>
        <dbReference type="Proteomes" id="UP001190640"/>
    </source>
</evidence>
<dbReference type="Proteomes" id="UP001190640">
    <property type="component" value="Chromosome 6"/>
</dbReference>
<sequence length="1045" mass="120163">MFSALRETFICQEFPVLLESGEGGRVGEWGKAGAGVAWRLPRPGAVRCQGNQRRCWRLRRVGPRAGSGSGWRAAMNSPGSSGGGSSDGRSSSSSSGGDVISGVSSRATIGSTASVLAELNWDDGFAIPVASEENKRLEEKFRNMQKEKVSIENQVADYEERIAAMTAHLKNVKQEFNLTQSLSRARKNEIETEKHFKAIAEREVGRLKSEIKRLENEMVSLREKKNSQENSVFKVTQKLEALRCQMNWDQQALEAWLEESARKDNDAMVIQKYAQQDDGKLRVLTLKIELLTEDCNRRRKILDNELTETLAAQIELDKAAEDFRRVHHERQELIKQWENTIEQMQRRDQEIDHCGLLLAQARRAIRAKESVLKDKIQFLANESGNNMEYEKRIGVADRQAARLRLDYQKEESNRNQLQDEMDTLKATVDGTASELELMRSSVANLKKEIQEKSLRLNFIKDQNESLSNKLKSVTDHALTLEEKAAKMEEILKEKEKTNKEKETLALQLRDTQFKKTKELQALKEKEKGLLSEIDGHRGLMKNLYLRLHRLDVETLRQQEIMYTQDFYIQQVERRLSRLKGELNTDERQILEAKLEELTKIADKKKQACNVLQAQQKKLQNDIHFIKLAMNKTGEEMAGLNTRVDELNLFTDKSEKLLKKARADKQDLMIEDNLLKLELKRVRNMLYNKAEKVLSLEKRKQQLKTAMEERTAEIKVHKAMLENQIRIAEQERQTMSTEFHERLSKIDKLKSRYEIVTIVMMPPEGEEEKSQVYYVIKTAQEKEDLQREGDALDAKIQRAEKECDALKNTLHVLNNCNSNYRNSFKKVTENSEEYEEKVQLEKEKRAADEKYRYKRRQIKELQEDIQAMQITLDNLSKEEALCKEKSKEKNALIVQLTKEIDYQKPKLERVIKQVFRLSRELRSLKKTTSETLEEQDIDFRELKDFSKSVDKMLLEISEANPDLSSVLQTYFEQAAISFPAVSCRHSSRSSGHSSSTSSISLKSSASSSSQAHLKVVSLTLPSTSVMSSRPSTQSSSSSTPHSRTPK</sequence>
<evidence type="ECO:0000256" key="4">
    <source>
        <dbReference type="ARBA" id="ARBA00045182"/>
    </source>
</evidence>
<evidence type="ECO:0000256" key="1">
    <source>
        <dbReference type="ARBA" id="ARBA00005805"/>
    </source>
</evidence>
<feature type="coiled-coil region" evidence="5">
    <location>
        <begin position="127"/>
        <end position="231"/>
    </location>
</feature>
<evidence type="ECO:0000256" key="2">
    <source>
        <dbReference type="ARBA" id="ARBA00016725"/>
    </source>
</evidence>
<name>A0AA97L1V6_EUBMA</name>
<dbReference type="GO" id="GO:0060287">
    <property type="term" value="P:epithelial cilium movement involved in determination of left/right asymmetry"/>
    <property type="evidence" value="ECO:0007669"/>
    <property type="project" value="TreeGrafter"/>
</dbReference>
<comment type="similarity">
    <text evidence="1">Belongs to the CCDC39 family.</text>
</comment>
<dbReference type="PANTHER" id="PTHR18962:SF0">
    <property type="entry name" value="COILED-COIL DOMAIN-CONTAINING PROTEIN 39"/>
    <property type="match status" value="1"/>
</dbReference>
<accession>A0AA97L1V6</accession>
<dbReference type="GO" id="GO:0005576">
    <property type="term" value="C:extracellular region"/>
    <property type="evidence" value="ECO:0007669"/>
    <property type="project" value="GOC"/>
</dbReference>
<comment type="function">
    <text evidence="4">Required for assembly of dynein regulatory complex (DRC) and inner dynein arm (IDA) complexes, which are responsible for ciliary beat regulation, thereby playing a central role in motility in cilia and flagella. Probably acts together with CCDC40 to form a molecular ruler that determines the 96 nanometer (nm) repeat length and arrangements of components in cilia and flagella. Not required for outer dynein arm complexes assembly.</text>
</comment>
<evidence type="ECO:0000256" key="6">
    <source>
        <dbReference type="SAM" id="MobiDB-lite"/>
    </source>
</evidence>
<proteinExistence type="inferred from homology"/>
<dbReference type="InterPro" id="IPR033290">
    <property type="entry name" value="CCDC39"/>
</dbReference>
<feature type="compositionally biased region" description="Low complexity" evidence="6">
    <location>
        <begin position="987"/>
        <end position="1008"/>
    </location>
</feature>
<keyword evidence="7" id="KW-1185">Reference proteome</keyword>
<feature type="region of interest" description="Disordered" evidence="6">
    <location>
        <begin position="984"/>
        <end position="1008"/>
    </location>
</feature>
<dbReference type="PANTHER" id="PTHR18962">
    <property type="entry name" value="COILED-COIL DOMAIN-CONTAINING PROTEIN 39"/>
    <property type="match status" value="1"/>
</dbReference>
<organism evidence="7 8">
    <name type="scientific">Eublepharis macularius</name>
    <name type="common">Leopard gecko</name>
    <name type="synonym">Cyrtodactylus macularius</name>
    <dbReference type="NCBI Taxonomy" id="481883"/>
    <lineage>
        <taxon>Eukaryota</taxon>
        <taxon>Metazoa</taxon>
        <taxon>Chordata</taxon>
        <taxon>Craniata</taxon>
        <taxon>Vertebrata</taxon>
        <taxon>Euteleostomi</taxon>
        <taxon>Lepidosauria</taxon>
        <taxon>Squamata</taxon>
        <taxon>Bifurcata</taxon>
        <taxon>Gekkota</taxon>
        <taxon>Eublepharidae</taxon>
        <taxon>Eublepharinae</taxon>
        <taxon>Eublepharis</taxon>
    </lineage>
</organism>
<evidence type="ECO:0000256" key="3">
    <source>
        <dbReference type="ARBA" id="ARBA00023054"/>
    </source>
</evidence>
<reference evidence="8" key="1">
    <citation type="submission" date="2025-08" db="UniProtKB">
        <authorList>
            <consortium name="RefSeq"/>
        </authorList>
    </citation>
    <scope>IDENTIFICATION</scope>
    <source>
        <tissue evidence="8">Blood</tissue>
    </source>
</reference>
<feature type="compositionally biased region" description="Low complexity" evidence="6">
    <location>
        <begin position="87"/>
        <end position="102"/>
    </location>
</feature>
<feature type="coiled-coil region" evidence="5">
    <location>
        <begin position="400"/>
        <end position="511"/>
    </location>
</feature>
<evidence type="ECO:0000313" key="8">
    <source>
        <dbReference type="RefSeq" id="XP_054838743.1"/>
    </source>
</evidence>